<dbReference type="PANTHER" id="PTHR43080">
    <property type="entry name" value="CBS DOMAIN-CONTAINING PROTEIN CBSX3, MITOCHONDRIAL"/>
    <property type="match status" value="1"/>
</dbReference>
<dbReference type="Gene3D" id="3.10.580.10">
    <property type="entry name" value="CBS-domain"/>
    <property type="match status" value="1"/>
</dbReference>
<organism evidence="5 6">
    <name type="scientific">Halothiobacillus diazotrophicus</name>
    <dbReference type="NCBI Taxonomy" id="1860122"/>
    <lineage>
        <taxon>Bacteria</taxon>
        <taxon>Pseudomonadati</taxon>
        <taxon>Pseudomonadota</taxon>
        <taxon>Gammaproteobacteria</taxon>
        <taxon>Chromatiales</taxon>
        <taxon>Halothiobacillaceae</taxon>
        <taxon>Halothiobacillus</taxon>
    </lineage>
</organism>
<keyword evidence="1 2" id="KW-0129">CBS domain</keyword>
<dbReference type="InterPro" id="IPR046342">
    <property type="entry name" value="CBS_dom_sf"/>
</dbReference>
<keyword evidence="6" id="KW-1185">Reference proteome</keyword>
<evidence type="ECO:0000256" key="3">
    <source>
        <dbReference type="SAM" id="MobiDB-lite"/>
    </source>
</evidence>
<evidence type="ECO:0000256" key="1">
    <source>
        <dbReference type="ARBA" id="ARBA00023122"/>
    </source>
</evidence>
<dbReference type="RefSeq" id="WP_066097984.1">
    <property type="nucleotide sequence ID" value="NZ_CP016027.1"/>
</dbReference>
<accession>A0A191ZEA9</accession>
<dbReference type="OrthoDB" id="5801368at2"/>
<dbReference type="Proteomes" id="UP000078596">
    <property type="component" value="Chromosome"/>
</dbReference>
<dbReference type="PANTHER" id="PTHR43080:SF2">
    <property type="entry name" value="CBS DOMAIN-CONTAINING PROTEIN"/>
    <property type="match status" value="1"/>
</dbReference>
<reference evidence="5 6" key="1">
    <citation type="submission" date="2016-06" db="EMBL/GenBank/DDBJ databases">
        <title>Insight into the functional genes involving in sulfur oxidation in Pearl River water.</title>
        <authorList>
            <person name="Luo J."/>
            <person name="Tan X."/>
            <person name="Lin W."/>
        </authorList>
    </citation>
    <scope>NUCLEOTIDE SEQUENCE [LARGE SCALE GENOMIC DNA]</scope>
    <source>
        <strain evidence="5 6">LS2</strain>
    </source>
</reference>
<evidence type="ECO:0000259" key="4">
    <source>
        <dbReference type="PROSITE" id="PS51371"/>
    </source>
</evidence>
<sequence>MSFILFGAGMNDHLTLDQALIRQVRGEPSALDPVHRSRRVEDTDDQSPEQSPGQYRPRGRFSPQSGAALGTYEAVKKQTLREVGPVQFAAQIMTEPVRTLAPNAPIRDLRALFERYGIGSVPLVDAQKNLVGIATKGDLTSKRIRYTDLAPRPVSSIATANVLSATTNTNIRELARVLLAQDIRGIPIVDDERHVVGIVTRGDILKSLVNYAPLELWL</sequence>
<dbReference type="Pfam" id="PF00571">
    <property type="entry name" value="CBS"/>
    <property type="match status" value="2"/>
</dbReference>
<name>A0A191ZEA9_9GAMM</name>
<protein>
    <recommendedName>
        <fullName evidence="4">CBS domain-containing protein</fullName>
    </recommendedName>
</protein>
<gene>
    <name evidence="5" type="ORF">A9404_01385</name>
</gene>
<dbReference type="EMBL" id="CP016027">
    <property type="protein sequence ID" value="ANJ66204.1"/>
    <property type="molecule type" value="Genomic_DNA"/>
</dbReference>
<proteinExistence type="predicted"/>
<dbReference type="SMART" id="SM00116">
    <property type="entry name" value="CBS"/>
    <property type="match status" value="2"/>
</dbReference>
<dbReference type="InterPro" id="IPR000644">
    <property type="entry name" value="CBS_dom"/>
</dbReference>
<dbReference type="InterPro" id="IPR051257">
    <property type="entry name" value="Diverse_CBS-Domain"/>
</dbReference>
<feature type="region of interest" description="Disordered" evidence="3">
    <location>
        <begin position="27"/>
        <end position="66"/>
    </location>
</feature>
<dbReference type="AlphaFoldDB" id="A0A191ZEA9"/>
<dbReference type="SUPFAM" id="SSF54631">
    <property type="entry name" value="CBS-domain pair"/>
    <property type="match status" value="1"/>
</dbReference>
<evidence type="ECO:0000256" key="2">
    <source>
        <dbReference type="PROSITE-ProRule" id="PRU00703"/>
    </source>
</evidence>
<evidence type="ECO:0000313" key="6">
    <source>
        <dbReference type="Proteomes" id="UP000078596"/>
    </source>
</evidence>
<dbReference type="STRING" id="1860122.A9404_01385"/>
<feature type="domain" description="CBS" evidence="4">
    <location>
        <begin position="93"/>
        <end position="149"/>
    </location>
</feature>
<dbReference type="CDD" id="cd02205">
    <property type="entry name" value="CBS_pair_SF"/>
    <property type="match status" value="1"/>
</dbReference>
<feature type="domain" description="CBS" evidence="4">
    <location>
        <begin position="158"/>
        <end position="216"/>
    </location>
</feature>
<evidence type="ECO:0000313" key="5">
    <source>
        <dbReference type="EMBL" id="ANJ66204.1"/>
    </source>
</evidence>
<dbReference type="PROSITE" id="PS51371">
    <property type="entry name" value="CBS"/>
    <property type="match status" value="2"/>
</dbReference>
<dbReference type="KEGG" id="haz:A9404_01385"/>